<evidence type="ECO:0000256" key="5">
    <source>
        <dbReference type="ARBA" id="ARBA00022759"/>
    </source>
</evidence>
<keyword evidence="7" id="KW-0460">Magnesium</keyword>
<dbReference type="RefSeq" id="WP_371571464.1">
    <property type="nucleotide sequence ID" value="NZ_JASMRN010000012.1"/>
</dbReference>
<evidence type="ECO:0000256" key="1">
    <source>
        <dbReference type="ARBA" id="ARBA00001946"/>
    </source>
</evidence>
<dbReference type="PROSITE" id="PS51257">
    <property type="entry name" value="PROKAR_LIPOPROTEIN"/>
    <property type="match status" value="1"/>
</dbReference>
<sequence>MKSSMLKKLLLITVLSTIVLTSCKEQEKSVDNVSDKQFNSESKISNFNSLTFDDYLPAPSKNQIVAHKYYTFSYDNNAEQAEWLAYELKENYIVNNDFKRPYFIEDKLVKAKSADWRNYKKSGYDRGHLCPAGDMEFDKNAYNDTFYTSNISPQDHDFNAGIWNRLEQKVRYWAVKYDGVNVITGGVLKNTTKTIGTENVVVPDYFYKIVFDDDHNKLKAIAFLMPNKKSDAPLYTFVVSIHQIEEMTGIDFFSKVNDDIENALEKNSGYKDWALN</sequence>
<dbReference type="EC" id="3.1.30.-" evidence="8"/>
<dbReference type="PROSITE" id="PS01070">
    <property type="entry name" value="NUCLEASE_NON_SPEC"/>
    <property type="match status" value="1"/>
</dbReference>
<dbReference type="InterPro" id="IPR001604">
    <property type="entry name" value="Endo_G_ENPP1-like_dom"/>
</dbReference>
<evidence type="ECO:0000256" key="6">
    <source>
        <dbReference type="ARBA" id="ARBA00022801"/>
    </source>
</evidence>
<comment type="cofactor">
    <cofactor evidence="1 8">
        <name>Mg(2+)</name>
        <dbReference type="ChEBI" id="CHEBI:18420"/>
    </cofactor>
</comment>
<dbReference type="Pfam" id="PF01223">
    <property type="entry name" value="Endonuclease_NS"/>
    <property type="match status" value="1"/>
</dbReference>
<keyword evidence="3 8" id="KW-0540">Nuclease</keyword>
<evidence type="ECO:0000256" key="7">
    <source>
        <dbReference type="ARBA" id="ARBA00022842"/>
    </source>
</evidence>
<name>A0ABV4KF79_9FLAO</name>
<proteinExistence type="inferred from homology"/>
<keyword evidence="4 8" id="KW-0479">Metal-binding</keyword>
<dbReference type="InterPro" id="IPR040255">
    <property type="entry name" value="Non-specific_endonuclease"/>
</dbReference>
<protein>
    <recommendedName>
        <fullName evidence="8">Endonuclease</fullName>
        <ecNumber evidence="8">3.1.30.-</ecNumber>
    </recommendedName>
</protein>
<dbReference type="InterPro" id="IPR044925">
    <property type="entry name" value="His-Me_finger_sf"/>
</dbReference>
<evidence type="ECO:0000256" key="2">
    <source>
        <dbReference type="ARBA" id="ARBA00010052"/>
    </source>
</evidence>
<dbReference type="SUPFAM" id="SSF54060">
    <property type="entry name" value="His-Me finger endonucleases"/>
    <property type="match status" value="1"/>
</dbReference>
<evidence type="ECO:0000313" key="12">
    <source>
        <dbReference type="Proteomes" id="UP001568894"/>
    </source>
</evidence>
<dbReference type="Gene3D" id="3.40.570.10">
    <property type="entry name" value="Extracellular Endonuclease, subunit A"/>
    <property type="match status" value="1"/>
</dbReference>
<dbReference type="PANTHER" id="PTHR13966">
    <property type="entry name" value="ENDONUCLEASE RELATED"/>
    <property type="match status" value="1"/>
</dbReference>
<feature type="domain" description="ENPP1-3/EXOG-like endonuclease/phosphodiesterase" evidence="9">
    <location>
        <begin position="67"/>
        <end position="259"/>
    </location>
</feature>
<gene>
    <name evidence="11" type="ORF">QO192_13590</name>
</gene>
<comment type="caution">
    <text evidence="11">The sequence shown here is derived from an EMBL/GenBank/DDBJ whole genome shotgun (WGS) entry which is preliminary data.</text>
</comment>
<keyword evidence="5 8" id="KW-0255">Endonuclease</keyword>
<feature type="domain" description="DNA/RNA non-specific endonuclease/pyrophosphatase/phosphodiesterase" evidence="10">
    <location>
        <begin position="66"/>
        <end position="259"/>
    </location>
</feature>
<evidence type="ECO:0000256" key="3">
    <source>
        <dbReference type="ARBA" id="ARBA00022722"/>
    </source>
</evidence>
<keyword evidence="6 8" id="KW-0378">Hydrolase</keyword>
<dbReference type="EMBL" id="JASMRN010000012">
    <property type="protein sequence ID" value="MEZ7516309.1"/>
    <property type="molecule type" value="Genomic_DNA"/>
</dbReference>
<dbReference type="SMART" id="SM00892">
    <property type="entry name" value="Endonuclease_NS"/>
    <property type="match status" value="1"/>
</dbReference>
<evidence type="ECO:0000313" key="11">
    <source>
        <dbReference type="EMBL" id="MEZ7516309.1"/>
    </source>
</evidence>
<dbReference type="SMART" id="SM00477">
    <property type="entry name" value="NUC"/>
    <property type="match status" value="1"/>
</dbReference>
<dbReference type="Proteomes" id="UP001568894">
    <property type="component" value="Unassembled WGS sequence"/>
</dbReference>
<evidence type="ECO:0000256" key="4">
    <source>
        <dbReference type="ARBA" id="ARBA00022723"/>
    </source>
</evidence>
<accession>A0ABV4KF79</accession>
<keyword evidence="12" id="KW-1185">Reference proteome</keyword>
<dbReference type="PANTHER" id="PTHR13966:SF5">
    <property type="entry name" value="ENDONUCLEASE G, MITOCHONDRIAL"/>
    <property type="match status" value="1"/>
</dbReference>
<dbReference type="InterPro" id="IPR018524">
    <property type="entry name" value="DNA/RNA_endonuclease_AS"/>
</dbReference>
<dbReference type="GO" id="GO:0004519">
    <property type="term" value="F:endonuclease activity"/>
    <property type="evidence" value="ECO:0007669"/>
    <property type="project" value="UniProtKB-KW"/>
</dbReference>
<dbReference type="InterPro" id="IPR044929">
    <property type="entry name" value="DNA/RNA_non-sp_Endonuclease_sf"/>
</dbReference>
<evidence type="ECO:0000259" key="9">
    <source>
        <dbReference type="SMART" id="SM00477"/>
    </source>
</evidence>
<dbReference type="InterPro" id="IPR020821">
    <property type="entry name" value="ENPP1-3/EXOG-like_nuc-like"/>
</dbReference>
<organism evidence="11 12">
    <name type="scientific">Flavobacterium frigidarium</name>
    <dbReference type="NCBI Taxonomy" id="99286"/>
    <lineage>
        <taxon>Bacteria</taxon>
        <taxon>Pseudomonadati</taxon>
        <taxon>Bacteroidota</taxon>
        <taxon>Flavobacteriia</taxon>
        <taxon>Flavobacteriales</taxon>
        <taxon>Flavobacteriaceae</taxon>
        <taxon>Flavobacterium</taxon>
    </lineage>
</organism>
<reference evidence="11 12" key="1">
    <citation type="submission" date="2023-05" db="EMBL/GenBank/DDBJ databases">
        <title>Adaptations of aquatic viruses from atmosphere-close ecosystems of the Central Arctic Ocean.</title>
        <authorList>
            <person name="Rahlff J."/>
            <person name="Holmfeldt K."/>
        </authorList>
    </citation>
    <scope>NUCLEOTIDE SEQUENCE [LARGE SCALE GENOMIC DNA]</scope>
    <source>
        <strain evidence="11 12">Arc14</strain>
    </source>
</reference>
<comment type="similarity">
    <text evidence="2 8">Belongs to the DNA/RNA non-specific endonuclease family.</text>
</comment>
<evidence type="ECO:0000256" key="8">
    <source>
        <dbReference type="RuleBase" id="RU366055"/>
    </source>
</evidence>
<evidence type="ECO:0000259" key="10">
    <source>
        <dbReference type="SMART" id="SM00892"/>
    </source>
</evidence>